<dbReference type="SUPFAM" id="SSF51261">
    <property type="entry name" value="Duplicated hybrid motif"/>
    <property type="match status" value="1"/>
</dbReference>
<dbReference type="EMBL" id="LCCZ01000047">
    <property type="protein sequence ID" value="KKS42325.1"/>
    <property type="molecule type" value="Genomic_DNA"/>
</dbReference>
<evidence type="ECO:0000313" key="1">
    <source>
        <dbReference type="EMBL" id="KKS42325.1"/>
    </source>
</evidence>
<organism evidence="1 2">
    <name type="scientific">candidate division CPR1 bacterium GW2011_GWA2_42_17</name>
    <dbReference type="NCBI Taxonomy" id="1618341"/>
    <lineage>
        <taxon>Bacteria</taxon>
        <taxon>candidate division CPR1</taxon>
    </lineage>
</organism>
<dbReference type="InterPro" id="IPR011055">
    <property type="entry name" value="Dup_hybrid_motif"/>
</dbReference>
<gene>
    <name evidence="1" type="ORF">UV05_C0047G0002</name>
</gene>
<comment type="caution">
    <text evidence="1">The sequence shown here is derived from an EMBL/GenBank/DDBJ whole genome shotgun (WGS) entry which is preliminary data.</text>
</comment>
<sequence>MPRFLKTLIFFFFIFTFSFLISHPARASIFDPVASFGNSIFTGIQDTINGIFNPQNPAIGGASIPQLPGAIPTPIPGVPRPDTGDFVKLTLEWTTLSTGRESVSAAQNDPLEAEHLSQITCCKTGDPTKDCTVKNVRHALWGWCGQTSTTTADLPSSLGIKAASTGPNTDTLPQAISNKYVRRDGYAFECEPTPGCQIPKSCAGDPCYKECRKDGLFPSECEELCGPCFDPCPTTTNYQEFQTEVYHSNDFSLSLKVQNLTNHKVENVEIDTSLPHNLDYPYQTLSTSYPQQAKFAHGSSLPPFSKTENSLTIANVPPLKIGPFNLNAAETKIIPIQDENLNRSLIPSSALDPNTCSGGASINYSTKKGAITPRDYENITNNSTNSDCKKREFLDVTKTNGCGYNASSNNSVIGPIQFTATYGKNSSSRSILLTSIPIGGKIIDDEARPFGWPTNGIINQSWGLTGLAQEQGPRRSTVGQLYTDYLFCPNKGATYPEGRTRAGDWLHPGIDIKPASNQSKPLGVYATQSGWLTFAGTNLSYPEKGVTVQIESDVNQDNLPDFATRYEHLFPGSLTLDIQNRSNPITESARSYAFGTGVYISRNQLLGLMGDSGSPGFTNLHYEILINPQSSGAQNGQIGVSTCIDDPYQLACLADSVSSFFFSMPRFEGETVKAPVYTNP</sequence>
<dbReference type="Gene3D" id="2.70.70.10">
    <property type="entry name" value="Glucose Permease (Domain IIA)"/>
    <property type="match status" value="1"/>
</dbReference>
<proteinExistence type="predicted"/>
<accession>A0A0G0Z0M5</accession>
<reference evidence="1 2" key="1">
    <citation type="journal article" date="2015" name="Nature">
        <title>rRNA introns, odd ribosomes, and small enigmatic genomes across a large radiation of phyla.</title>
        <authorList>
            <person name="Brown C.T."/>
            <person name="Hug L.A."/>
            <person name="Thomas B.C."/>
            <person name="Sharon I."/>
            <person name="Castelle C.J."/>
            <person name="Singh A."/>
            <person name="Wilkins M.J."/>
            <person name="Williams K.H."/>
            <person name="Banfield J.F."/>
        </authorList>
    </citation>
    <scope>NUCLEOTIDE SEQUENCE [LARGE SCALE GENOMIC DNA]</scope>
</reference>
<evidence type="ECO:0000313" key="2">
    <source>
        <dbReference type="Proteomes" id="UP000034875"/>
    </source>
</evidence>
<dbReference type="Proteomes" id="UP000034875">
    <property type="component" value="Unassembled WGS sequence"/>
</dbReference>
<dbReference type="AlphaFoldDB" id="A0A0G0Z0M5"/>
<name>A0A0G0Z0M5_9BACT</name>
<dbReference type="PATRIC" id="fig|1618341.3.peg.635"/>
<protein>
    <submittedName>
        <fullName evidence="1">Uncharacterized protein</fullName>
    </submittedName>
</protein>